<accession>A0A517N9S4</accession>
<protein>
    <submittedName>
        <fullName evidence="2">Uncharacterized protein</fullName>
    </submittedName>
</protein>
<name>A0A517N9S4_9BACT</name>
<gene>
    <name evidence="2" type="ORF">K227x_22710</name>
</gene>
<reference evidence="2 3" key="1">
    <citation type="submission" date="2019-02" db="EMBL/GenBank/DDBJ databases">
        <title>Deep-cultivation of Planctomycetes and their phenomic and genomic characterization uncovers novel biology.</title>
        <authorList>
            <person name="Wiegand S."/>
            <person name="Jogler M."/>
            <person name="Boedeker C."/>
            <person name="Pinto D."/>
            <person name="Vollmers J."/>
            <person name="Rivas-Marin E."/>
            <person name="Kohn T."/>
            <person name="Peeters S.H."/>
            <person name="Heuer A."/>
            <person name="Rast P."/>
            <person name="Oberbeckmann S."/>
            <person name="Bunk B."/>
            <person name="Jeske O."/>
            <person name="Meyerdierks A."/>
            <person name="Storesund J.E."/>
            <person name="Kallscheuer N."/>
            <person name="Luecker S."/>
            <person name="Lage O.M."/>
            <person name="Pohl T."/>
            <person name="Merkel B.J."/>
            <person name="Hornburger P."/>
            <person name="Mueller R.-W."/>
            <person name="Bruemmer F."/>
            <person name="Labrenz M."/>
            <person name="Spormann A.M."/>
            <person name="Op den Camp H."/>
            <person name="Overmann J."/>
            <person name="Amann R."/>
            <person name="Jetten M.S.M."/>
            <person name="Mascher T."/>
            <person name="Medema M.H."/>
            <person name="Devos D.P."/>
            <person name="Kaster A.-K."/>
            <person name="Ovreas L."/>
            <person name="Rohde M."/>
            <person name="Galperin M.Y."/>
            <person name="Jogler C."/>
        </authorList>
    </citation>
    <scope>NUCLEOTIDE SEQUENCE [LARGE SCALE GENOMIC DNA]</scope>
    <source>
        <strain evidence="2 3">K22_7</strain>
    </source>
</reference>
<keyword evidence="3" id="KW-1185">Reference proteome</keyword>
<dbReference type="KEGG" id="rlc:K227x_22710"/>
<evidence type="ECO:0000313" key="2">
    <source>
        <dbReference type="EMBL" id="QDT03886.1"/>
    </source>
</evidence>
<dbReference type="Proteomes" id="UP000318538">
    <property type="component" value="Chromosome"/>
</dbReference>
<dbReference type="AlphaFoldDB" id="A0A517N9S4"/>
<proteinExistence type="predicted"/>
<feature type="region of interest" description="Disordered" evidence="1">
    <location>
        <begin position="1"/>
        <end position="98"/>
    </location>
</feature>
<organism evidence="2 3">
    <name type="scientific">Rubripirellula lacrimiformis</name>
    <dbReference type="NCBI Taxonomy" id="1930273"/>
    <lineage>
        <taxon>Bacteria</taxon>
        <taxon>Pseudomonadati</taxon>
        <taxon>Planctomycetota</taxon>
        <taxon>Planctomycetia</taxon>
        <taxon>Pirellulales</taxon>
        <taxon>Pirellulaceae</taxon>
        <taxon>Rubripirellula</taxon>
    </lineage>
</organism>
<evidence type="ECO:0000256" key="1">
    <source>
        <dbReference type="SAM" id="MobiDB-lite"/>
    </source>
</evidence>
<dbReference type="EMBL" id="CP036525">
    <property type="protein sequence ID" value="QDT03886.1"/>
    <property type="molecule type" value="Genomic_DNA"/>
</dbReference>
<sequence length="98" mass="10712">MPESRIGTVHAENRSAEAFHSACRSQKRKPHLTVTFATTEPVPEDFSIDQKHRPRPTGDSAGNLPGRSPTDSVRRAPPRQDGSGHDPTCGNKTRRSPS</sequence>
<evidence type="ECO:0000313" key="3">
    <source>
        <dbReference type="Proteomes" id="UP000318538"/>
    </source>
</evidence>